<proteinExistence type="predicted"/>
<name>A0A2R2YAW0_9CAUD</name>
<dbReference type="EMBL" id="MF893340">
    <property type="protein sequence ID" value="ATN92911.1"/>
    <property type="molecule type" value="Genomic_DNA"/>
</dbReference>
<evidence type="ECO:0000313" key="2">
    <source>
        <dbReference type="Proteomes" id="UP000244827"/>
    </source>
</evidence>
<accession>A0A2R2YAW0</accession>
<organism evidence="1 2">
    <name type="scientific">Pseudomonas phage PPSC2</name>
    <dbReference type="NCBI Taxonomy" id="2041350"/>
    <lineage>
        <taxon>Viruses</taxon>
        <taxon>Duplodnaviria</taxon>
        <taxon>Heunggongvirae</taxon>
        <taxon>Uroviricota</taxon>
        <taxon>Caudoviricetes</taxon>
        <taxon>Vandenendeviridae</taxon>
        <taxon>Gorskivirinae</taxon>
        <taxon>Shenlongvirus</taxon>
        <taxon>Shenlongvirus PPSC2</taxon>
    </lineage>
</organism>
<dbReference type="Proteomes" id="UP000244827">
    <property type="component" value="Segment"/>
</dbReference>
<keyword evidence="2" id="KW-1185">Reference proteome</keyword>
<evidence type="ECO:0000313" key="1">
    <source>
        <dbReference type="EMBL" id="ATN92911.1"/>
    </source>
</evidence>
<protein>
    <submittedName>
        <fullName evidence="1">Uncharacterized protein</fullName>
    </submittedName>
</protein>
<reference evidence="1 2" key="1">
    <citation type="journal article" date="2018" name="Arch. Virol.">
        <title>Genomic characterization and phylogenetic analysis of the novel Pseudomonas phage PPSC2.</title>
        <authorList>
            <person name="Wu X."/>
            <person name="Wu Y."/>
            <person name="Tang Y."/>
            <person name="Gan B."/>
        </authorList>
    </citation>
    <scope>NUCLEOTIDE SEQUENCE [LARGE SCALE GENOMIC DNA]</scope>
</reference>
<sequence>MARILVDSEMKNLPPIKPGTLMIHNDPHPPLVVMATGIEMGDEFPGVDLETGAYGEQWISTEFRVFEGKITLEN</sequence>
<gene>
    <name evidence="1" type="ORF">PPSC2_148</name>
</gene>